<evidence type="ECO:0000256" key="2">
    <source>
        <dbReference type="SAM" id="Phobius"/>
    </source>
</evidence>
<proteinExistence type="predicted"/>
<feature type="region of interest" description="Disordered" evidence="1">
    <location>
        <begin position="237"/>
        <end position="260"/>
    </location>
</feature>
<keyword evidence="4" id="KW-1185">Reference proteome</keyword>
<evidence type="ECO:0000313" key="3">
    <source>
        <dbReference type="EMBL" id="APZ95538.1"/>
    </source>
</evidence>
<feature type="compositionally biased region" description="Polar residues" evidence="1">
    <location>
        <begin position="237"/>
        <end position="252"/>
    </location>
</feature>
<feature type="compositionally biased region" description="Polar residues" evidence="1">
    <location>
        <begin position="192"/>
        <end position="201"/>
    </location>
</feature>
<dbReference type="Proteomes" id="UP000187735">
    <property type="component" value="Chromosome"/>
</dbReference>
<sequence length="385" mass="40402">MPIKFRCQHCQQLLGISRSRASAVVDCPQCGRSLRVPDLDGRTRKMPDPRSSATGDAALMSALTELSELGDPNIPDKASTDVPHEPDRRIVTVDVDAAAYFEPIETVPAAQSYVSEVEELGDDPVAIEESLEELAALGDEETGSRVSPELLQEMRQARNGGGSSATAFLLACVALAAGAAGGWFAKDAIDKSSSTTNQSQPGLAGDNGGLAQLNGREGVAQSDTLAVLRGTITWAESVSSTESGDSDQSQDASMPDGGATVFMLPSERTGSLKLSARSLLLEPDHPDRRATLAALQAIGGSITEADADGRFRASVVKARPVTVIAISKHVERPADVSPPAETVQLLDSYFDSTSHVVGRRNLKSLTIPAPSASTQPVDFHFTGAP</sequence>
<evidence type="ECO:0000313" key="4">
    <source>
        <dbReference type="Proteomes" id="UP000187735"/>
    </source>
</evidence>
<dbReference type="KEGG" id="fmr:Fuma_05197"/>
<keyword evidence="2" id="KW-1133">Transmembrane helix</keyword>
<feature type="transmembrane region" description="Helical" evidence="2">
    <location>
        <begin position="165"/>
        <end position="185"/>
    </location>
</feature>
<keyword evidence="2" id="KW-0472">Membrane</keyword>
<evidence type="ECO:0000256" key="1">
    <source>
        <dbReference type="SAM" id="MobiDB-lite"/>
    </source>
</evidence>
<reference evidence="3 4" key="1">
    <citation type="journal article" date="2016" name="Front. Microbiol.">
        <title>Fuerstia marisgermanicae gen. nov., sp. nov., an Unusual Member of the Phylum Planctomycetes from the German Wadden Sea.</title>
        <authorList>
            <person name="Kohn T."/>
            <person name="Heuer A."/>
            <person name="Jogler M."/>
            <person name="Vollmers J."/>
            <person name="Boedeker C."/>
            <person name="Bunk B."/>
            <person name="Rast P."/>
            <person name="Borchert D."/>
            <person name="Glockner I."/>
            <person name="Freese H.M."/>
            <person name="Klenk H.P."/>
            <person name="Overmann J."/>
            <person name="Kaster A.K."/>
            <person name="Rohde M."/>
            <person name="Wiegand S."/>
            <person name="Jogler C."/>
        </authorList>
    </citation>
    <scope>NUCLEOTIDE SEQUENCE [LARGE SCALE GENOMIC DNA]</scope>
    <source>
        <strain evidence="3 4">NH11</strain>
    </source>
</reference>
<organism evidence="3 4">
    <name type="scientific">Fuerstiella marisgermanici</name>
    <dbReference type="NCBI Taxonomy" id="1891926"/>
    <lineage>
        <taxon>Bacteria</taxon>
        <taxon>Pseudomonadati</taxon>
        <taxon>Planctomycetota</taxon>
        <taxon>Planctomycetia</taxon>
        <taxon>Planctomycetales</taxon>
        <taxon>Planctomycetaceae</taxon>
        <taxon>Fuerstiella</taxon>
    </lineage>
</organism>
<gene>
    <name evidence="3" type="ORF">Fuma_05197</name>
</gene>
<dbReference type="EMBL" id="CP017641">
    <property type="protein sequence ID" value="APZ95538.1"/>
    <property type="molecule type" value="Genomic_DNA"/>
</dbReference>
<dbReference type="AlphaFoldDB" id="A0A1P8WNB5"/>
<accession>A0A1P8WNB5</accession>
<dbReference type="STRING" id="1891926.Fuma_05197"/>
<keyword evidence="2" id="KW-0812">Transmembrane</keyword>
<name>A0A1P8WNB5_9PLAN</name>
<protein>
    <submittedName>
        <fullName evidence="3">Uncharacterized protein</fullName>
    </submittedName>
</protein>
<feature type="region of interest" description="Disordered" evidence="1">
    <location>
        <begin position="192"/>
        <end position="211"/>
    </location>
</feature>